<dbReference type="InterPro" id="IPR000668">
    <property type="entry name" value="Peptidase_C1A_C"/>
</dbReference>
<dbReference type="EMBL" id="CP039347">
    <property type="protein sequence ID" value="QCD87450.1"/>
    <property type="molecule type" value="Genomic_DNA"/>
</dbReference>
<keyword evidence="4 11" id="KW-0732">Signal</keyword>
<feature type="domain" description="Cathepsin propeptide inhibitor" evidence="13">
    <location>
        <begin position="38"/>
        <end position="95"/>
    </location>
</feature>
<evidence type="ECO:0000256" key="3">
    <source>
        <dbReference type="ARBA" id="ARBA00022670"/>
    </source>
</evidence>
<name>A0A4D6LG11_VIGUN</name>
<dbReference type="InterPro" id="IPR013128">
    <property type="entry name" value="Peptidase_C1A"/>
</dbReference>
<evidence type="ECO:0000259" key="13">
    <source>
        <dbReference type="SMART" id="SM00848"/>
    </source>
</evidence>
<comment type="subcellular location">
    <subcellularLocation>
        <location evidence="1">Endoplasmic reticulum lumen</location>
    </subcellularLocation>
</comment>
<dbReference type="Proteomes" id="UP000501690">
    <property type="component" value="Linkage Group LG3"/>
</dbReference>
<keyword evidence="7" id="KW-1015">Disulfide bond</keyword>
<evidence type="ECO:0000313" key="14">
    <source>
        <dbReference type="EMBL" id="QCD87450.1"/>
    </source>
</evidence>
<comment type="similarity">
    <text evidence="2">Belongs to the peptidase C1 family.</text>
</comment>
<dbReference type="PROSITE" id="PS00640">
    <property type="entry name" value="THIOL_PROTEASE_ASN"/>
    <property type="match status" value="1"/>
</dbReference>
<keyword evidence="8" id="KW-0325">Glycoprotein</keyword>
<proteinExistence type="inferred from homology"/>
<dbReference type="GO" id="GO:0008234">
    <property type="term" value="F:cysteine-type peptidase activity"/>
    <property type="evidence" value="ECO:0007669"/>
    <property type="project" value="UniProtKB-KW"/>
</dbReference>
<dbReference type="Pfam" id="PF00112">
    <property type="entry name" value="Peptidase_C1"/>
    <property type="match status" value="1"/>
</dbReference>
<dbReference type="InterPro" id="IPR038765">
    <property type="entry name" value="Papain-like_cys_pep_sf"/>
</dbReference>
<keyword evidence="3" id="KW-0645">Protease</keyword>
<sequence length="340" mass="37094">MTSMGKNQHVLALLLLLSICTSQVVSRNLHEASMSKRHEQWMKKYGKTYKNAAEKQKRFLIFKDNVQFIESFNVAGNKPYKLGINHIADQTNEEFIASHTGYKGSRELRVTAQTSFKYENVTPIPATVDWRQNGAVTPIKDQGQCGSCWAFSTVAATEGIYQITTGKLVSLSEQELVDCDTVDQGCDGGLMEDGFEFIIKNGGITSEANYPYTGVNGTCDTKKEASPEAQIKGYETVPANSEESLQKAVANQPVSVSIDAGGSAFQFYSSGVFTGPCGTQLDHGVTAVGYGITDNGTEFWIVKNSWGTEWGEQGYIRMERGVDAKEGLCGIAMDASYPIA</sequence>
<keyword evidence="15" id="KW-1185">Reference proteome</keyword>
<keyword evidence="6" id="KW-0788">Thiol protease</keyword>
<dbReference type="PANTHER" id="PTHR12411">
    <property type="entry name" value="CYSTEINE PROTEASE FAMILY C1-RELATED"/>
    <property type="match status" value="1"/>
</dbReference>
<dbReference type="SMART" id="SM00848">
    <property type="entry name" value="Inhibitor_I29"/>
    <property type="match status" value="1"/>
</dbReference>
<accession>A0A4D6LG11</accession>
<dbReference type="PRINTS" id="PR00705">
    <property type="entry name" value="PAPAIN"/>
</dbReference>
<evidence type="ECO:0000256" key="10">
    <source>
        <dbReference type="ARBA" id="ARBA00080531"/>
    </source>
</evidence>
<dbReference type="GO" id="GO:0006508">
    <property type="term" value="P:proteolysis"/>
    <property type="evidence" value="ECO:0007669"/>
    <property type="project" value="UniProtKB-KW"/>
</dbReference>
<dbReference type="Gene3D" id="3.90.70.10">
    <property type="entry name" value="Cysteine proteinases"/>
    <property type="match status" value="1"/>
</dbReference>
<dbReference type="InterPro" id="IPR039417">
    <property type="entry name" value="Peptidase_C1A_papain-like"/>
</dbReference>
<dbReference type="CDD" id="cd02248">
    <property type="entry name" value="Peptidase_C1A"/>
    <property type="match status" value="1"/>
</dbReference>
<dbReference type="InterPro" id="IPR000169">
    <property type="entry name" value="Pept_cys_AS"/>
</dbReference>
<reference evidence="14 15" key="1">
    <citation type="submission" date="2019-04" db="EMBL/GenBank/DDBJ databases">
        <title>An improved genome assembly and genetic linkage map for asparagus bean, Vigna unguiculata ssp. sesquipedialis.</title>
        <authorList>
            <person name="Xia Q."/>
            <person name="Zhang R."/>
            <person name="Dong Y."/>
        </authorList>
    </citation>
    <scope>NUCLEOTIDE SEQUENCE [LARGE SCALE GENOMIC DNA]</scope>
    <source>
        <tissue evidence="14">Leaf</tissue>
    </source>
</reference>
<evidence type="ECO:0000256" key="11">
    <source>
        <dbReference type="SAM" id="SignalP"/>
    </source>
</evidence>
<dbReference type="InterPro" id="IPR013201">
    <property type="entry name" value="Prot_inhib_I29"/>
</dbReference>
<dbReference type="SMART" id="SM00645">
    <property type="entry name" value="Pept_C1"/>
    <property type="match status" value="1"/>
</dbReference>
<dbReference type="AlphaFoldDB" id="A0A4D6LG11"/>
<evidence type="ECO:0000259" key="12">
    <source>
        <dbReference type="SMART" id="SM00645"/>
    </source>
</evidence>
<feature type="signal peptide" evidence="11">
    <location>
        <begin position="1"/>
        <end position="26"/>
    </location>
</feature>
<feature type="domain" description="Peptidase C1A papain C-terminal" evidence="12">
    <location>
        <begin position="124"/>
        <end position="339"/>
    </location>
</feature>
<dbReference type="InterPro" id="IPR025660">
    <property type="entry name" value="Pept_his_AS"/>
</dbReference>
<dbReference type="SUPFAM" id="SSF54001">
    <property type="entry name" value="Cysteine proteinases"/>
    <property type="match status" value="1"/>
</dbReference>
<keyword evidence="5" id="KW-0378">Hydrolase</keyword>
<evidence type="ECO:0000256" key="9">
    <source>
        <dbReference type="ARBA" id="ARBA00069575"/>
    </source>
</evidence>
<protein>
    <recommendedName>
        <fullName evidence="9">Vignain</fullName>
    </recommendedName>
    <alternativeName>
        <fullName evidence="10">Bean endopeptidase</fullName>
    </alternativeName>
</protein>
<evidence type="ECO:0000256" key="8">
    <source>
        <dbReference type="ARBA" id="ARBA00023180"/>
    </source>
</evidence>
<dbReference type="PROSITE" id="PS00639">
    <property type="entry name" value="THIOL_PROTEASE_HIS"/>
    <property type="match status" value="1"/>
</dbReference>
<gene>
    <name evidence="14" type="ORF">DEO72_LG3g1986</name>
</gene>
<dbReference type="InterPro" id="IPR025661">
    <property type="entry name" value="Pept_asp_AS"/>
</dbReference>
<evidence type="ECO:0000256" key="4">
    <source>
        <dbReference type="ARBA" id="ARBA00022729"/>
    </source>
</evidence>
<dbReference type="GO" id="GO:0005788">
    <property type="term" value="C:endoplasmic reticulum lumen"/>
    <property type="evidence" value="ECO:0007669"/>
    <property type="project" value="UniProtKB-SubCell"/>
</dbReference>
<evidence type="ECO:0000256" key="1">
    <source>
        <dbReference type="ARBA" id="ARBA00004319"/>
    </source>
</evidence>
<dbReference type="PROSITE" id="PS00139">
    <property type="entry name" value="THIOL_PROTEASE_CYS"/>
    <property type="match status" value="1"/>
</dbReference>
<evidence type="ECO:0000256" key="6">
    <source>
        <dbReference type="ARBA" id="ARBA00022807"/>
    </source>
</evidence>
<evidence type="ECO:0000256" key="7">
    <source>
        <dbReference type="ARBA" id="ARBA00023157"/>
    </source>
</evidence>
<evidence type="ECO:0000256" key="2">
    <source>
        <dbReference type="ARBA" id="ARBA00008455"/>
    </source>
</evidence>
<evidence type="ECO:0000313" key="15">
    <source>
        <dbReference type="Proteomes" id="UP000501690"/>
    </source>
</evidence>
<feature type="chain" id="PRO_5020035443" description="Vignain" evidence="11">
    <location>
        <begin position="27"/>
        <end position="340"/>
    </location>
</feature>
<evidence type="ECO:0000256" key="5">
    <source>
        <dbReference type="ARBA" id="ARBA00022801"/>
    </source>
</evidence>
<organism evidence="14 15">
    <name type="scientific">Vigna unguiculata</name>
    <name type="common">Cowpea</name>
    <dbReference type="NCBI Taxonomy" id="3917"/>
    <lineage>
        <taxon>Eukaryota</taxon>
        <taxon>Viridiplantae</taxon>
        <taxon>Streptophyta</taxon>
        <taxon>Embryophyta</taxon>
        <taxon>Tracheophyta</taxon>
        <taxon>Spermatophyta</taxon>
        <taxon>Magnoliopsida</taxon>
        <taxon>eudicotyledons</taxon>
        <taxon>Gunneridae</taxon>
        <taxon>Pentapetalae</taxon>
        <taxon>rosids</taxon>
        <taxon>fabids</taxon>
        <taxon>Fabales</taxon>
        <taxon>Fabaceae</taxon>
        <taxon>Papilionoideae</taxon>
        <taxon>50 kb inversion clade</taxon>
        <taxon>NPAAA clade</taxon>
        <taxon>indigoferoid/millettioid clade</taxon>
        <taxon>Phaseoleae</taxon>
        <taxon>Vigna</taxon>
    </lineage>
</organism>
<dbReference type="FunFam" id="3.90.70.10:FF:000023">
    <property type="entry name" value="Senescence-specific cysteine protease SAG39"/>
    <property type="match status" value="1"/>
</dbReference>
<dbReference type="Pfam" id="PF08246">
    <property type="entry name" value="Inhibitor_I29"/>
    <property type="match status" value="1"/>
</dbReference>